<evidence type="ECO:0000256" key="6">
    <source>
        <dbReference type="ARBA" id="ARBA00048616"/>
    </source>
</evidence>
<feature type="binding site" description="in other chain" evidence="7">
    <location>
        <begin position="139"/>
        <end position="140"/>
    </location>
    <ligand>
        <name>NADP(+)</name>
        <dbReference type="ChEBI" id="CHEBI:58349"/>
        <note>ligand shared between two neighboring subunits</note>
    </ligand>
</feature>
<evidence type="ECO:0000259" key="8">
    <source>
        <dbReference type="Pfam" id="PF00478"/>
    </source>
</evidence>
<name>A0A8J5QXJ8_9HYME</name>
<keyword evidence="2 7" id="KW-0479">Metal-binding</keyword>
<dbReference type="InterPro" id="IPR015875">
    <property type="entry name" value="IMP_DH/GMP_Rdtase_CS"/>
</dbReference>
<feature type="binding site" evidence="7">
    <location>
        <position position="140"/>
    </location>
    <ligand>
        <name>K(+)</name>
        <dbReference type="ChEBI" id="CHEBI:29103"/>
    </ligand>
</feature>
<dbReference type="AlphaFoldDB" id="A0A8J5QXJ8"/>
<dbReference type="EC" id="1.7.1.7" evidence="7"/>
<dbReference type="OrthoDB" id="418595at2759"/>
<reference evidence="9" key="2">
    <citation type="submission" date="2021-04" db="EMBL/GenBank/DDBJ databases">
        <title>Genome-wide patterns of bracovirus chromosomal integration into multiple host tissues during parasitism.</title>
        <authorList>
            <person name="Chebbi M.A.C."/>
        </authorList>
    </citation>
    <scope>NUCLEOTIDE SEQUENCE</scope>
    <source>
        <tissue evidence="9">Whole body</tissue>
    </source>
</reference>
<protein>
    <recommendedName>
        <fullName evidence="7">GMP reductase</fullName>
        <shortName evidence="7">GMPR</shortName>
        <ecNumber evidence="7">1.7.1.7</ecNumber>
    </recommendedName>
    <alternativeName>
        <fullName evidence="7">Guanosine 5'-monophosphate oxidoreductase</fullName>
        <shortName evidence="7">Guanosine monophosphate reductase</shortName>
    </alternativeName>
</protein>
<evidence type="ECO:0000256" key="2">
    <source>
        <dbReference type="ARBA" id="ARBA00022723"/>
    </source>
</evidence>
<feature type="active site" description="Thioimidate intermediate" evidence="7">
    <location>
        <position position="145"/>
    </location>
</feature>
<dbReference type="InterPro" id="IPR005993">
    <property type="entry name" value="GMPR"/>
</dbReference>
<keyword evidence="4 7" id="KW-0560">Oxidoreductase</keyword>
<dbReference type="PANTHER" id="PTHR43170:SF5">
    <property type="entry name" value="GMP REDUCTASE"/>
    <property type="match status" value="1"/>
</dbReference>
<accession>A0A8J5QXJ8</accession>
<comment type="catalytic activity">
    <reaction evidence="6 7">
        <text>IMP + NH4(+) + NADP(+) = GMP + NADPH + 2 H(+)</text>
        <dbReference type="Rhea" id="RHEA:17185"/>
        <dbReference type="ChEBI" id="CHEBI:15378"/>
        <dbReference type="ChEBI" id="CHEBI:28938"/>
        <dbReference type="ChEBI" id="CHEBI:57783"/>
        <dbReference type="ChEBI" id="CHEBI:58053"/>
        <dbReference type="ChEBI" id="CHEBI:58115"/>
        <dbReference type="ChEBI" id="CHEBI:58349"/>
        <dbReference type="EC" id="1.7.1.7"/>
    </reaction>
</comment>
<comment type="similarity">
    <text evidence="7">Belongs to the IMPDH/GMPR family. GuaC type 1 subfamily.</text>
</comment>
<proteinExistence type="inferred from homology"/>
<dbReference type="Pfam" id="PF00478">
    <property type="entry name" value="IMPDH"/>
    <property type="match status" value="1"/>
</dbReference>
<feature type="binding site" evidence="7">
    <location>
        <begin position="178"/>
        <end position="180"/>
    </location>
    <ligand>
        <name>GMP</name>
        <dbReference type="ChEBI" id="CHEBI:58115"/>
    </ligand>
</feature>
<dbReference type="NCBIfam" id="NF003470">
    <property type="entry name" value="PRK05096.1"/>
    <property type="match status" value="1"/>
</dbReference>
<feature type="binding site" evidence="7">
    <location>
        <begin position="227"/>
        <end position="229"/>
    </location>
    <ligand>
        <name>GMP</name>
        <dbReference type="ChEBI" id="CHEBI:58115"/>
    </ligand>
</feature>
<dbReference type="PIRSF" id="PIRSF000235">
    <property type="entry name" value="GMP_reductase"/>
    <property type="match status" value="1"/>
</dbReference>
<feature type="binding site" evidence="7">
    <location>
        <position position="148"/>
    </location>
    <ligand>
        <name>K(+)</name>
        <dbReference type="ChEBI" id="CHEBI:29103"/>
    </ligand>
</feature>
<feature type="domain" description="IMP dehydrogenase/GMP reductase" evidence="8">
    <location>
        <begin position="49"/>
        <end position="297"/>
    </location>
</feature>
<evidence type="ECO:0000256" key="1">
    <source>
        <dbReference type="ARBA" id="ARBA00022631"/>
    </source>
</evidence>
<dbReference type="CDD" id="cd00381">
    <property type="entry name" value="IMPDH"/>
    <property type="match status" value="1"/>
</dbReference>
<keyword evidence="10" id="KW-1185">Reference proteome</keyword>
<comment type="caution">
    <text evidence="7">Lacks conserved residue(s) required for the propagation of feature annotation.</text>
</comment>
<feature type="binding site" description="in other chain" evidence="7">
    <location>
        <position position="228"/>
    </location>
    <ligand>
        <name>NADP(+)</name>
        <dbReference type="ChEBI" id="CHEBI:58349"/>
        <note>ligand shared between two neighboring subunits</note>
    </ligand>
</feature>
<evidence type="ECO:0000313" key="10">
    <source>
        <dbReference type="Proteomes" id="UP000729913"/>
    </source>
</evidence>
<reference evidence="9" key="1">
    <citation type="submission" date="2020-03" db="EMBL/GenBank/DDBJ databases">
        <authorList>
            <person name="Chebbi M.A."/>
            <person name="Drezen J.M."/>
        </authorList>
    </citation>
    <scope>NUCLEOTIDE SEQUENCE</scope>
    <source>
        <tissue evidence="9">Whole body</tissue>
    </source>
</reference>
<dbReference type="GO" id="GO:0006163">
    <property type="term" value="P:purine nucleotide metabolic process"/>
    <property type="evidence" value="ECO:0007669"/>
    <property type="project" value="UniProtKB-UniRule"/>
</dbReference>
<evidence type="ECO:0000256" key="3">
    <source>
        <dbReference type="ARBA" id="ARBA00022857"/>
    </source>
</evidence>
<feature type="binding site" evidence="7">
    <location>
        <begin position="273"/>
        <end position="276"/>
    </location>
    <ligand>
        <name>NADP(+)</name>
        <dbReference type="ChEBI" id="CHEBI:58349"/>
        <note>ligand shared between two neighboring subunits</note>
    </ligand>
</feature>
<dbReference type="GO" id="GO:0003920">
    <property type="term" value="F:GMP reductase activity"/>
    <property type="evidence" value="ECO:0007669"/>
    <property type="project" value="UniProtKB-UniRule"/>
</dbReference>
<comment type="caution">
    <text evidence="9">The sequence shown here is derived from an EMBL/GenBank/DDBJ whole genome shotgun (WGS) entry which is preliminary data.</text>
</comment>
<comment type="subunit">
    <text evidence="7">Homotetramer.</text>
</comment>
<keyword evidence="7" id="KW-0630">Potassium</keyword>
<dbReference type="InterPro" id="IPR001093">
    <property type="entry name" value="IMP_DH_GMPRt"/>
</dbReference>
<feature type="binding site" description="in other chain" evidence="7">
    <location>
        <begin position="244"/>
        <end position="245"/>
    </location>
    <ligand>
        <name>NADP(+)</name>
        <dbReference type="ChEBI" id="CHEBI:58349"/>
        <note>ligand shared between two neighboring subunits</note>
    </ligand>
</feature>
<dbReference type="SMART" id="SM01240">
    <property type="entry name" value="IMPDH"/>
    <property type="match status" value="1"/>
</dbReference>
<dbReference type="GO" id="GO:0046872">
    <property type="term" value="F:metal ion binding"/>
    <property type="evidence" value="ECO:0007669"/>
    <property type="project" value="UniProtKB-KW"/>
</dbReference>
<dbReference type="HAMAP" id="MF_00596">
    <property type="entry name" value="GMP_reduct_type1"/>
    <property type="match status" value="1"/>
</dbReference>
<keyword evidence="3 7" id="KW-0521">NADP</keyword>
<comment type="function">
    <text evidence="5 7">Catalyzes the irreversible NADPH-dependent deamination of GMP to IMP. It functions in the conversion of nucleobase, nucleoside and nucleotide derivatives of G to A nucleotides, and in maintaining the intracellular balance of A and G nucleotides.</text>
</comment>
<feature type="binding site" evidence="7">
    <location>
        <position position="142"/>
    </location>
    <ligand>
        <name>K(+)</name>
        <dbReference type="ChEBI" id="CHEBI:29103"/>
    </ligand>
</feature>
<feature type="binding site" description="in other chain" evidence="7">
    <location>
        <begin position="88"/>
        <end position="90"/>
    </location>
    <ligand>
        <name>NADP(+)</name>
        <dbReference type="ChEBI" id="CHEBI:58349"/>
        <note>ligand shared between two neighboring subunits</note>
    </ligand>
</feature>
<keyword evidence="1 7" id="KW-0659">Purine metabolism</keyword>
<dbReference type="Proteomes" id="UP000729913">
    <property type="component" value="Unassembled WGS sequence"/>
</dbReference>
<feature type="binding site" evidence="7">
    <location>
        <begin position="201"/>
        <end position="202"/>
    </location>
    <ligand>
        <name>GMP</name>
        <dbReference type="ChEBI" id="CHEBI:58115"/>
    </ligand>
</feature>
<dbReference type="InterPro" id="IPR050139">
    <property type="entry name" value="GMP_reductase"/>
</dbReference>
<dbReference type="EMBL" id="JAAOIC020000006">
    <property type="protein sequence ID" value="KAG8041893.1"/>
    <property type="molecule type" value="Genomic_DNA"/>
</dbReference>
<gene>
    <name evidence="9" type="ORF">G9C98_007197</name>
</gene>
<feature type="active site" description="Proton donor/acceptor" evidence="7">
    <location>
        <position position="147"/>
    </location>
</feature>
<dbReference type="GO" id="GO:1902560">
    <property type="term" value="C:GMP reductase complex"/>
    <property type="evidence" value="ECO:0007669"/>
    <property type="project" value="InterPro"/>
</dbReference>
<dbReference type="PROSITE" id="PS00487">
    <property type="entry name" value="IMP_DH_GMP_RED"/>
    <property type="match status" value="1"/>
</dbReference>
<evidence type="ECO:0000313" key="9">
    <source>
        <dbReference type="EMBL" id="KAG8041893.1"/>
    </source>
</evidence>
<dbReference type="GO" id="GO:0006144">
    <property type="term" value="P:purine nucleobase metabolic process"/>
    <property type="evidence" value="ECO:0007669"/>
    <property type="project" value="UniProtKB-KW"/>
</dbReference>
<evidence type="ECO:0000256" key="5">
    <source>
        <dbReference type="ARBA" id="ARBA00037691"/>
    </source>
</evidence>
<feature type="binding site" evidence="7">
    <location>
        <position position="145"/>
    </location>
    <ligand>
        <name>K(+)</name>
        <dbReference type="ChEBI" id="CHEBI:29103"/>
    </ligand>
</feature>
<dbReference type="PANTHER" id="PTHR43170">
    <property type="entry name" value="GMP REDUCTASE"/>
    <property type="match status" value="1"/>
</dbReference>
<evidence type="ECO:0000256" key="4">
    <source>
        <dbReference type="ARBA" id="ARBA00023002"/>
    </source>
</evidence>
<sequence>MPNIINDIKLDFKDVLLRPKRSTLRSRSEVDLFREMTFRNSKQWKEFASKNQDCLKHMAVSSGTSDNDFDRLKNVIGAVLDIEFICLDVANGYSQHFVEYVRKVRAEFPSHTIIAGNVVTGEMVEELILSGADIIKVGIGPGSVCTTRMKTGVGYPQLSAVIECADAAHGLKGHIISDGGCTCPGDLAKAFGAGADFVMAGGMFAGHDECGGSVTERNGRKVKLFYGMSSNTAMDKHAGGIAEYRSSEGKTVEVPYRGAVETTVLDILGGLRSACTYVGASKIRELSRRATFIRCTQQLNNMYGPPPEF</sequence>
<feature type="binding site" evidence="7">
    <location>
        <begin position="26"/>
        <end position="27"/>
    </location>
    <ligand>
        <name>NADP(+)</name>
        <dbReference type="ChEBI" id="CHEBI:58349"/>
        <note>ligand shared between two neighboring subunits</note>
    </ligand>
</feature>
<evidence type="ECO:0000256" key="7">
    <source>
        <dbReference type="HAMAP-Rule" id="MF_03195"/>
    </source>
</evidence>
<organism evidence="9 10">
    <name type="scientific">Cotesia typhae</name>
    <dbReference type="NCBI Taxonomy" id="2053667"/>
    <lineage>
        <taxon>Eukaryota</taxon>
        <taxon>Metazoa</taxon>
        <taxon>Ecdysozoa</taxon>
        <taxon>Arthropoda</taxon>
        <taxon>Hexapoda</taxon>
        <taxon>Insecta</taxon>
        <taxon>Pterygota</taxon>
        <taxon>Neoptera</taxon>
        <taxon>Endopterygota</taxon>
        <taxon>Hymenoptera</taxon>
        <taxon>Apocrita</taxon>
        <taxon>Ichneumonoidea</taxon>
        <taxon>Braconidae</taxon>
        <taxon>Microgastrinae</taxon>
        <taxon>Cotesia</taxon>
    </lineage>
</organism>